<gene>
    <name evidence="1" type="ORF">AFUS01_LOCUS46707</name>
</gene>
<dbReference type="Proteomes" id="UP000708208">
    <property type="component" value="Unassembled WGS sequence"/>
</dbReference>
<organism evidence="1 2">
    <name type="scientific">Allacma fusca</name>
    <dbReference type="NCBI Taxonomy" id="39272"/>
    <lineage>
        <taxon>Eukaryota</taxon>
        <taxon>Metazoa</taxon>
        <taxon>Ecdysozoa</taxon>
        <taxon>Arthropoda</taxon>
        <taxon>Hexapoda</taxon>
        <taxon>Collembola</taxon>
        <taxon>Symphypleona</taxon>
        <taxon>Sminthuridae</taxon>
        <taxon>Allacma</taxon>
    </lineage>
</organism>
<protein>
    <submittedName>
        <fullName evidence="1">Uncharacterized protein</fullName>
    </submittedName>
</protein>
<sequence>VFAYEKKQGEE</sequence>
<proteinExistence type="predicted"/>
<evidence type="ECO:0000313" key="1">
    <source>
        <dbReference type="EMBL" id="CAG7837623.1"/>
    </source>
</evidence>
<keyword evidence="2" id="KW-1185">Reference proteome</keyword>
<reference evidence="1" key="1">
    <citation type="submission" date="2021-06" db="EMBL/GenBank/DDBJ databases">
        <authorList>
            <person name="Hodson N. C."/>
            <person name="Mongue J. A."/>
            <person name="Jaron S. K."/>
        </authorList>
    </citation>
    <scope>NUCLEOTIDE SEQUENCE</scope>
</reference>
<evidence type="ECO:0000313" key="2">
    <source>
        <dbReference type="Proteomes" id="UP000708208"/>
    </source>
</evidence>
<feature type="non-terminal residue" evidence="1">
    <location>
        <position position="1"/>
    </location>
</feature>
<accession>A0A8J2LT72</accession>
<comment type="caution">
    <text evidence="1">The sequence shown here is derived from an EMBL/GenBank/DDBJ whole genome shotgun (WGS) entry which is preliminary data.</text>
</comment>
<dbReference type="EMBL" id="CAJVCH010571484">
    <property type="protein sequence ID" value="CAG7837623.1"/>
    <property type="molecule type" value="Genomic_DNA"/>
</dbReference>
<name>A0A8J2LT72_9HEXA</name>